<dbReference type="EMBL" id="HBIJ01018409">
    <property type="protein sequence ID" value="CAE0371349.1"/>
    <property type="molecule type" value="Transcribed_RNA"/>
</dbReference>
<feature type="region of interest" description="Disordered" evidence="1">
    <location>
        <begin position="36"/>
        <end position="63"/>
    </location>
</feature>
<dbReference type="PANTHER" id="PTHR47150">
    <property type="entry name" value="OS12G0169200 PROTEIN"/>
    <property type="match status" value="1"/>
</dbReference>
<name>A0A7S3K117_9STRA</name>
<evidence type="ECO:0008006" key="3">
    <source>
        <dbReference type="Google" id="ProtNLM"/>
    </source>
</evidence>
<dbReference type="AlphaFoldDB" id="A0A7S3K117"/>
<proteinExistence type="predicted"/>
<reference evidence="2" key="1">
    <citation type="submission" date="2021-01" db="EMBL/GenBank/DDBJ databases">
        <authorList>
            <person name="Corre E."/>
            <person name="Pelletier E."/>
            <person name="Niang G."/>
            <person name="Scheremetjew M."/>
            <person name="Finn R."/>
            <person name="Kale V."/>
            <person name="Holt S."/>
            <person name="Cochrane G."/>
            <person name="Meng A."/>
            <person name="Brown T."/>
            <person name="Cohen L."/>
        </authorList>
    </citation>
    <scope>NUCLEOTIDE SEQUENCE</scope>
    <source>
        <strain evidence="2">CCMP1510</strain>
    </source>
</reference>
<gene>
    <name evidence="2" type="ORF">ALAG00032_LOCUS12131</name>
</gene>
<dbReference type="InterPro" id="IPR006912">
    <property type="entry name" value="Harbinger_derived_prot"/>
</dbReference>
<dbReference type="PANTHER" id="PTHR47150:SF5">
    <property type="entry name" value="OS07G0546750 PROTEIN"/>
    <property type="match status" value="1"/>
</dbReference>
<sequence>MDEYNMIIDDEEMEELEMLVRKNQTNLLLLAAKLKKQSELSDSDEEEKKESRPYKRRHREPMPNYEDAPWMRLLRLVRAEIEDDTTNFQRKKFRDRFRVSFTRFENLLELTRSWLDEDGKKIFPEKPGDKRYAPLELKVLAVLRVLALGCGFNAVTDASFLGESTINNFFHEWLGHFVKKEYEEWVYWPKPGDDLKHTIEIYAKCGLPGCCGSVDVVHIPWVICPSGLKSACNGKEGYPTVAYQVTVDHLKRIRNSTNGFFGARNDKHIVRSDKFVVDLKEKKIYSDIGFTLRLPDGGTKRVRGLYLICDGGYHFWRVLQCTIKNASDDDTRVFSSRVESLRKDVECVFGIMKKRHKILCRGIEIRELQHIDNVFFACCIIHNMLLEDDGWADRYKKRSYWNKIGPGAGSDNILSAFSSAETDTADTEDDTHSDLGDFDERELIDDSALTRNTYMRQAAVAVGIERENEHFDLRRDLINNLKMQFLDNEVYWLC</sequence>
<evidence type="ECO:0000256" key="1">
    <source>
        <dbReference type="SAM" id="MobiDB-lite"/>
    </source>
</evidence>
<accession>A0A7S3K117</accession>
<organism evidence="2">
    <name type="scientific">Aureoumbra lagunensis</name>
    <dbReference type="NCBI Taxonomy" id="44058"/>
    <lineage>
        <taxon>Eukaryota</taxon>
        <taxon>Sar</taxon>
        <taxon>Stramenopiles</taxon>
        <taxon>Ochrophyta</taxon>
        <taxon>Pelagophyceae</taxon>
        <taxon>Pelagomonadales</taxon>
        <taxon>Aureoumbra</taxon>
    </lineage>
</organism>
<protein>
    <recommendedName>
        <fullName evidence="3">DDE Tnp4 domain-containing protein</fullName>
    </recommendedName>
</protein>
<dbReference type="Pfam" id="PF04827">
    <property type="entry name" value="Plant_tran"/>
    <property type="match status" value="1"/>
</dbReference>
<evidence type="ECO:0000313" key="2">
    <source>
        <dbReference type="EMBL" id="CAE0371349.1"/>
    </source>
</evidence>